<dbReference type="RefSeq" id="WP_380252851.1">
    <property type="nucleotide sequence ID" value="NZ_JBHUII010000007.1"/>
</dbReference>
<keyword evidence="2" id="KW-1185">Reference proteome</keyword>
<dbReference type="InterPro" id="IPR036390">
    <property type="entry name" value="WH_DNA-bd_sf"/>
</dbReference>
<proteinExistence type="predicted"/>
<name>A0ABW5BPJ8_9PROT</name>
<dbReference type="Proteomes" id="UP001597294">
    <property type="component" value="Unassembled WGS sequence"/>
</dbReference>
<organism evidence="1 2">
    <name type="scientific">Kiloniella antarctica</name>
    <dbReference type="NCBI Taxonomy" id="1550907"/>
    <lineage>
        <taxon>Bacteria</taxon>
        <taxon>Pseudomonadati</taxon>
        <taxon>Pseudomonadota</taxon>
        <taxon>Alphaproteobacteria</taxon>
        <taxon>Rhodospirillales</taxon>
        <taxon>Kiloniellaceae</taxon>
        <taxon>Kiloniella</taxon>
    </lineage>
</organism>
<sequence length="211" mass="23597">MPSKTDIKTDIKFLQSLEEGEVMSQMTLSKRIGVSIGFTNALLKRAIHKGYVKAKSAPYKRYAYYLTPRGFSEKSRLVVEYLDTSLDFFKNARNQYAELFELAHAKGHNQLVLLGAGELAEIAVMAAWDAKIEILAIVDAQTSREKIGNVSVLKSLEEITQYDALVLTDSDAPQTTFERVSHLKGHTNLFVPKFLRIHGSDASENRREAGS</sequence>
<evidence type="ECO:0000313" key="2">
    <source>
        <dbReference type="Proteomes" id="UP001597294"/>
    </source>
</evidence>
<dbReference type="InterPro" id="IPR036388">
    <property type="entry name" value="WH-like_DNA-bd_sf"/>
</dbReference>
<comment type="caution">
    <text evidence="1">The sequence shown here is derived from an EMBL/GenBank/DDBJ whole genome shotgun (WGS) entry which is preliminary data.</text>
</comment>
<reference evidence="2" key="1">
    <citation type="journal article" date="2019" name="Int. J. Syst. Evol. Microbiol.">
        <title>The Global Catalogue of Microorganisms (GCM) 10K type strain sequencing project: providing services to taxonomists for standard genome sequencing and annotation.</title>
        <authorList>
            <consortium name="The Broad Institute Genomics Platform"/>
            <consortium name="The Broad Institute Genome Sequencing Center for Infectious Disease"/>
            <person name="Wu L."/>
            <person name="Ma J."/>
        </authorList>
    </citation>
    <scope>NUCLEOTIDE SEQUENCE [LARGE SCALE GENOMIC DNA]</scope>
    <source>
        <strain evidence="2">CGMCC 4.7192</strain>
    </source>
</reference>
<protein>
    <recommendedName>
        <fullName evidence="3">MarR family transcriptional regulator</fullName>
    </recommendedName>
</protein>
<dbReference type="Gene3D" id="1.10.10.10">
    <property type="entry name" value="Winged helix-like DNA-binding domain superfamily/Winged helix DNA-binding domain"/>
    <property type="match status" value="1"/>
</dbReference>
<dbReference type="SUPFAM" id="SSF46785">
    <property type="entry name" value="Winged helix' DNA-binding domain"/>
    <property type="match status" value="1"/>
</dbReference>
<evidence type="ECO:0000313" key="1">
    <source>
        <dbReference type="EMBL" id="MFD2206830.1"/>
    </source>
</evidence>
<evidence type="ECO:0008006" key="3">
    <source>
        <dbReference type="Google" id="ProtNLM"/>
    </source>
</evidence>
<dbReference type="EMBL" id="JBHUII010000007">
    <property type="protein sequence ID" value="MFD2206830.1"/>
    <property type="molecule type" value="Genomic_DNA"/>
</dbReference>
<gene>
    <name evidence="1" type="ORF">ACFSKO_14455</name>
</gene>
<accession>A0ABW5BPJ8</accession>